<gene>
    <name evidence="1" type="ORF">AsAng_0022380</name>
</gene>
<dbReference type="AlphaFoldDB" id="A0A915YEE1"/>
<dbReference type="Proteomes" id="UP001060919">
    <property type="component" value="Chromosome"/>
</dbReference>
<evidence type="ECO:0000313" key="1">
    <source>
        <dbReference type="EMBL" id="BDS11524.1"/>
    </source>
</evidence>
<dbReference type="KEGG" id="aup:AsAng_0022380"/>
<evidence type="ECO:0000313" key="2">
    <source>
        <dbReference type="Proteomes" id="UP001060919"/>
    </source>
</evidence>
<sequence>MYRLSVDHMQFKYSFSLSKIIDFDGKLVFKPAAKSMIL</sequence>
<protein>
    <submittedName>
        <fullName evidence="1">Uncharacterized protein</fullName>
    </submittedName>
</protein>
<proteinExistence type="predicted"/>
<organism evidence="1 2">
    <name type="scientific">Aureispira anguillae</name>
    <dbReference type="NCBI Taxonomy" id="2864201"/>
    <lineage>
        <taxon>Bacteria</taxon>
        <taxon>Pseudomonadati</taxon>
        <taxon>Bacteroidota</taxon>
        <taxon>Saprospiria</taxon>
        <taxon>Saprospirales</taxon>
        <taxon>Saprospiraceae</taxon>
        <taxon>Aureispira</taxon>
    </lineage>
</organism>
<dbReference type="EMBL" id="AP026867">
    <property type="protein sequence ID" value="BDS11524.1"/>
    <property type="molecule type" value="Genomic_DNA"/>
</dbReference>
<accession>A0A915YEE1</accession>
<name>A0A915YEE1_9BACT</name>
<reference evidence="1" key="1">
    <citation type="submission" date="2022-09" db="EMBL/GenBank/DDBJ databases">
        <title>Aureispira anguillicida sp. nov., isolated from Leptocephalus of Japanese eel Anguilla japonica.</title>
        <authorList>
            <person name="Yuasa K."/>
            <person name="Mekata T."/>
            <person name="Ikunari K."/>
        </authorList>
    </citation>
    <scope>NUCLEOTIDE SEQUENCE</scope>
    <source>
        <strain evidence="1">EL160426</strain>
    </source>
</reference>
<keyword evidence="2" id="KW-1185">Reference proteome</keyword>